<gene>
    <name evidence="2" type="ORF">METEAL_26830</name>
</gene>
<proteinExistence type="predicted"/>
<dbReference type="KEGG" id="msil:METEAL_26830"/>
<dbReference type="Pfam" id="PF10105">
    <property type="entry name" value="DUF2344"/>
    <property type="match status" value="1"/>
</dbReference>
<dbReference type="RefSeq" id="WP_316412180.1">
    <property type="nucleotide sequence ID" value="NZ_AP027080.1"/>
</dbReference>
<evidence type="ECO:0000313" key="2">
    <source>
        <dbReference type="EMBL" id="BDU73509.1"/>
    </source>
</evidence>
<accession>A0AA48GLJ9</accession>
<name>A0AA48GLJ9_9BACT</name>
<evidence type="ECO:0000259" key="1">
    <source>
        <dbReference type="Pfam" id="PF10105"/>
    </source>
</evidence>
<dbReference type="EMBL" id="AP027080">
    <property type="protein sequence ID" value="BDU73509.1"/>
    <property type="molecule type" value="Genomic_DNA"/>
</dbReference>
<dbReference type="NCBIfam" id="TIGR03936">
    <property type="entry name" value="sam_1_link_chp"/>
    <property type="match status" value="1"/>
</dbReference>
<sequence>MDEASRDSALPPLKAFQSLVSAGPPEPRGLGPVLQALEMEGQVEHALALLRQAGPAWEPVRAKLRAAAATSRARRMNRWQTDPNRRTLRIRFAVSGTACGQHPPALAAQLARAILDAGLPLAMGLEKVPRPALHLAHPLPLGVPGRGEWADAVLARGAGTPLAELPGCINAHAPEGLEVLGCEIVPNHASPVSDLCRAATWRWRCPGELADRAAVATAEFMASERFEMEKSGKTGGQKGVKRVEIRSLVEAMAWRDGALEFTTRIAAGQAPNPQKLLGAILGVDPAAITHLERTRLDLAEDPRLLDADRYEPKLHNMFEDAVLLDAGSHIRIVDGDDDEPIVLGGAGR</sequence>
<feature type="domain" description="DUF2344" evidence="1">
    <location>
        <begin position="109"/>
        <end position="269"/>
    </location>
</feature>
<evidence type="ECO:0000313" key="3">
    <source>
        <dbReference type="Proteomes" id="UP001238179"/>
    </source>
</evidence>
<reference evidence="3" key="1">
    <citation type="journal article" date="2023" name="Int. J. Syst. Evol. Microbiol.">
        <title>Mesoterricola silvestris gen. nov., sp. nov., Mesoterricola sediminis sp. nov., Geothrix oryzae sp. nov., Geothrix edaphica sp. nov., Geothrix rubra sp. nov., and Geothrix limicola sp. nov., six novel members of Acidobacteriota isolated from soils.</title>
        <authorList>
            <person name="Itoh H."/>
            <person name="Sugisawa Y."/>
            <person name="Mise K."/>
            <person name="Xu Z."/>
            <person name="Kuniyasu M."/>
            <person name="Ushijima N."/>
            <person name="Kawano K."/>
            <person name="Kobayashi E."/>
            <person name="Shiratori Y."/>
            <person name="Masuda Y."/>
            <person name="Senoo K."/>
        </authorList>
    </citation>
    <scope>NUCLEOTIDE SEQUENCE [LARGE SCALE GENOMIC DNA]</scope>
    <source>
        <strain evidence="3">W79</strain>
    </source>
</reference>
<dbReference type="InterPro" id="IPR018768">
    <property type="entry name" value="DUF2344"/>
</dbReference>
<keyword evidence="3" id="KW-1185">Reference proteome</keyword>
<dbReference type="AlphaFoldDB" id="A0AA48GLJ9"/>
<dbReference type="Proteomes" id="UP001238179">
    <property type="component" value="Chromosome"/>
</dbReference>
<protein>
    <recommendedName>
        <fullName evidence="1">DUF2344 domain-containing protein</fullName>
    </recommendedName>
</protein>
<organism evidence="2 3">
    <name type="scientific">Mesoterricola silvestris</name>
    <dbReference type="NCBI Taxonomy" id="2927979"/>
    <lineage>
        <taxon>Bacteria</taxon>
        <taxon>Pseudomonadati</taxon>
        <taxon>Acidobacteriota</taxon>
        <taxon>Holophagae</taxon>
        <taxon>Holophagales</taxon>
        <taxon>Holophagaceae</taxon>
        <taxon>Mesoterricola</taxon>
    </lineage>
</organism>